<dbReference type="Proteomes" id="UP000821866">
    <property type="component" value="Chromosome 2"/>
</dbReference>
<gene>
    <name evidence="1" type="ORF">HPB51_003463</name>
</gene>
<name>A0A9J6EEY7_RHIMP</name>
<evidence type="ECO:0000313" key="2">
    <source>
        <dbReference type="Proteomes" id="UP000821866"/>
    </source>
</evidence>
<evidence type="ECO:0000313" key="1">
    <source>
        <dbReference type="EMBL" id="KAH8032887.1"/>
    </source>
</evidence>
<organism evidence="1 2">
    <name type="scientific">Rhipicephalus microplus</name>
    <name type="common">Cattle tick</name>
    <name type="synonym">Boophilus microplus</name>
    <dbReference type="NCBI Taxonomy" id="6941"/>
    <lineage>
        <taxon>Eukaryota</taxon>
        <taxon>Metazoa</taxon>
        <taxon>Ecdysozoa</taxon>
        <taxon>Arthropoda</taxon>
        <taxon>Chelicerata</taxon>
        <taxon>Arachnida</taxon>
        <taxon>Acari</taxon>
        <taxon>Parasitiformes</taxon>
        <taxon>Ixodida</taxon>
        <taxon>Ixodoidea</taxon>
        <taxon>Ixodidae</taxon>
        <taxon>Rhipicephalinae</taxon>
        <taxon>Rhipicephalus</taxon>
        <taxon>Boophilus</taxon>
    </lineage>
</organism>
<reference evidence="1" key="1">
    <citation type="journal article" date="2020" name="Cell">
        <title>Large-Scale Comparative Analyses of Tick Genomes Elucidate Their Genetic Diversity and Vector Capacities.</title>
        <authorList>
            <consortium name="Tick Genome and Microbiome Consortium (TIGMIC)"/>
            <person name="Jia N."/>
            <person name="Wang J."/>
            <person name="Shi W."/>
            <person name="Du L."/>
            <person name="Sun Y."/>
            <person name="Zhan W."/>
            <person name="Jiang J.F."/>
            <person name="Wang Q."/>
            <person name="Zhang B."/>
            <person name="Ji P."/>
            <person name="Bell-Sakyi L."/>
            <person name="Cui X.M."/>
            <person name="Yuan T.T."/>
            <person name="Jiang B.G."/>
            <person name="Yang W.F."/>
            <person name="Lam T.T."/>
            <person name="Chang Q.C."/>
            <person name="Ding S.J."/>
            <person name="Wang X.J."/>
            <person name="Zhu J.G."/>
            <person name="Ruan X.D."/>
            <person name="Zhao L."/>
            <person name="Wei J.T."/>
            <person name="Ye R.Z."/>
            <person name="Que T.C."/>
            <person name="Du C.H."/>
            <person name="Zhou Y.H."/>
            <person name="Cheng J.X."/>
            <person name="Dai P.F."/>
            <person name="Guo W.B."/>
            <person name="Han X.H."/>
            <person name="Huang E.J."/>
            <person name="Li L.F."/>
            <person name="Wei W."/>
            <person name="Gao Y.C."/>
            <person name="Liu J.Z."/>
            <person name="Shao H.Z."/>
            <person name="Wang X."/>
            <person name="Wang C.C."/>
            <person name="Yang T.C."/>
            <person name="Huo Q.B."/>
            <person name="Li W."/>
            <person name="Chen H.Y."/>
            <person name="Chen S.E."/>
            <person name="Zhou L.G."/>
            <person name="Ni X.B."/>
            <person name="Tian J.H."/>
            <person name="Sheng Y."/>
            <person name="Liu T."/>
            <person name="Pan Y.S."/>
            <person name="Xia L.Y."/>
            <person name="Li J."/>
            <person name="Zhao F."/>
            <person name="Cao W.C."/>
        </authorList>
    </citation>
    <scope>NUCLEOTIDE SEQUENCE</scope>
    <source>
        <strain evidence="1">Rmic-2018</strain>
    </source>
</reference>
<dbReference type="EMBL" id="JABSTU010000004">
    <property type="protein sequence ID" value="KAH8032887.1"/>
    <property type="molecule type" value="Genomic_DNA"/>
</dbReference>
<keyword evidence="2" id="KW-1185">Reference proteome</keyword>
<accession>A0A9J6EEY7</accession>
<comment type="caution">
    <text evidence="1">The sequence shown here is derived from an EMBL/GenBank/DDBJ whole genome shotgun (WGS) entry which is preliminary data.</text>
</comment>
<reference evidence="1" key="2">
    <citation type="submission" date="2021-09" db="EMBL/GenBank/DDBJ databases">
        <authorList>
            <person name="Jia N."/>
            <person name="Wang J."/>
            <person name="Shi W."/>
            <person name="Du L."/>
            <person name="Sun Y."/>
            <person name="Zhan W."/>
            <person name="Jiang J."/>
            <person name="Wang Q."/>
            <person name="Zhang B."/>
            <person name="Ji P."/>
            <person name="Sakyi L.B."/>
            <person name="Cui X."/>
            <person name="Yuan T."/>
            <person name="Jiang B."/>
            <person name="Yang W."/>
            <person name="Lam T.T.-Y."/>
            <person name="Chang Q."/>
            <person name="Ding S."/>
            <person name="Wang X."/>
            <person name="Zhu J."/>
            <person name="Ruan X."/>
            <person name="Zhao L."/>
            <person name="Wei J."/>
            <person name="Que T."/>
            <person name="Du C."/>
            <person name="Cheng J."/>
            <person name="Dai P."/>
            <person name="Han X."/>
            <person name="Huang E."/>
            <person name="Gao Y."/>
            <person name="Liu J."/>
            <person name="Shao H."/>
            <person name="Ye R."/>
            <person name="Li L."/>
            <person name="Wei W."/>
            <person name="Wang X."/>
            <person name="Wang C."/>
            <person name="Huo Q."/>
            <person name="Li W."/>
            <person name="Guo W."/>
            <person name="Chen H."/>
            <person name="Chen S."/>
            <person name="Zhou L."/>
            <person name="Zhou L."/>
            <person name="Ni X."/>
            <person name="Tian J."/>
            <person name="Zhou Y."/>
            <person name="Sheng Y."/>
            <person name="Liu T."/>
            <person name="Pan Y."/>
            <person name="Xia L."/>
            <person name="Li J."/>
            <person name="Zhao F."/>
            <person name="Cao W."/>
        </authorList>
    </citation>
    <scope>NUCLEOTIDE SEQUENCE</scope>
    <source>
        <strain evidence="1">Rmic-2018</strain>
        <tissue evidence="1">Larvae</tissue>
    </source>
</reference>
<proteinExistence type="predicted"/>
<protein>
    <submittedName>
        <fullName evidence="1">Uncharacterized protein</fullName>
    </submittedName>
</protein>
<sequence>MVLGVRRIKETPTVIVLFNGMKVPNYVHCGPNMLRCTLYKRQIDTCRNCDRIGHRHDTMSALDRLKKCVKSAGLRSSQTDTNVCNRSACYAETLISPVTVPAKTYTKFPTL</sequence>
<dbReference type="AlphaFoldDB" id="A0A9J6EEY7"/>